<evidence type="ECO:0000259" key="3">
    <source>
        <dbReference type="Pfam" id="PF00326"/>
    </source>
</evidence>
<accession>A0A8J6LI41</accession>
<keyword evidence="5" id="KW-1185">Reference proteome</keyword>
<dbReference type="SUPFAM" id="SSF53474">
    <property type="entry name" value="alpha/beta-Hydrolases"/>
    <property type="match status" value="1"/>
</dbReference>
<dbReference type="InterPro" id="IPR011042">
    <property type="entry name" value="6-blade_b-propeller_TolB-like"/>
</dbReference>
<feature type="region of interest" description="Disordered" evidence="2">
    <location>
        <begin position="36"/>
        <end position="59"/>
    </location>
</feature>
<feature type="domain" description="Peptidase S9 prolyl oligopeptidase catalytic" evidence="3">
    <location>
        <begin position="252"/>
        <end position="465"/>
    </location>
</feature>
<proteinExistence type="predicted"/>
<name>A0A8J6LI41_TENMO</name>
<dbReference type="SUPFAM" id="SSF69304">
    <property type="entry name" value="Tricorn protease N-terminal domain"/>
    <property type="match status" value="1"/>
</dbReference>
<dbReference type="EMBL" id="JABDTM020024306">
    <property type="protein sequence ID" value="KAH0814416.1"/>
    <property type="molecule type" value="Genomic_DNA"/>
</dbReference>
<evidence type="ECO:0000256" key="1">
    <source>
        <dbReference type="ARBA" id="ARBA00022801"/>
    </source>
</evidence>
<dbReference type="Proteomes" id="UP000719412">
    <property type="component" value="Unassembled WGS sequence"/>
</dbReference>
<dbReference type="Gene3D" id="2.120.10.30">
    <property type="entry name" value="TolB, C-terminal domain"/>
    <property type="match status" value="1"/>
</dbReference>
<evidence type="ECO:0000256" key="2">
    <source>
        <dbReference type="SAM" id="MobiDB-lite"/>
    </source>
</evidence>
<evidence type="ECO:0000313" key="4">
    <source>
        <dbReference type="EMBL" id="KAH0814416.1"/>
    </source>
</evidence>
<reference evidence="4" key="1">
    <citation type="journal article" date="2020" name="J Insects Food Feed">
        <title>The yellow mealworm (Tenebrio molitor) genome: a resource for the emerging insects as food and feed industry.</title>
        <authorList>
            <person name="Eriksson T."/>
            <person name="Andere A."/>
            <person name="Kelstrup H."/>
            <person name="Emery V."/>
            <person name="Picard C."/>
        </authorList>
    </citation>
    <scope>NUCLEOTIDE SEQUENCE</scope>
    <source>
        <strain evidence="4">Stoneville</strain>
        <tissue evidence="4">Whole head</tissue>
    </source>
</reference>
<dbReference type="InterPro" id="IPR001375">
    <property type="entry name" value="Peptidase_S9_cat"/>
</dbReference>
<gene>
    <name evidence="4" type="ORF">GEV33_008374</name>
</gene>
<reference evidence="4" key="2">
    <citation type="submission" date="2021-08" db="EMBL/GenBank/DDBJ databases">
        <authorList>
            <person name="Eriksson T."/>
        </authorList>
    </citation>
    <scope>NUCLEOTIDE SEQUENCE</scope>
    <source>
        <strain evidence="4">Stoneville</strain>
        <tissue evidence="4">Whole head</tissue>
    </source>
</reference>
<dbReference type="InterPro" id="IPR029058">
    <property type="entry name" value="AB_hydrolase_fold"/>
</dbReference>
<protein>
    <recommendedName>
        <fullName evidence="3">Peptidase S9 prolyl oligopeptidase catalytic domain-containing protein</fullName>
    </recommendedName>
</protein>
<sequence length="465" mass="50999">MSRVDRMAYLFGNLIKCLILCGRLGCDTSSAANAVHGEELPERTTPTPDLDNAQKKTRPFPLDNKAVKSPIFTPDGKSLIWLQRDAGGPHHGAMALMKTTAAPLDSKRCFASGNRLVLSTNQKNTVNTYVIDIESGKITELTYNNGSQLVLDVDNDLVLVNRRNYLMQDKLALCKLPPKESEVPLNWTELTISSVVEGLENCSFEYLNLSQDADDGVKTFTAIYLGPKDGANKSTNLIVWPHGGPHSAFANNFSLEATLFLSMGFAILFVNYRGSTGAGQDSVEFLLGKIGQSDVSDCVLATESALQKYPFLNPDGLVLFGGSHGGFLVTHLSGKYPNMFKAVVARNPVIDVASMSIISDIPDWCYVEAGSAYTQVGKPSEDLLLAMRKASPIEHAHKVKAPTMLQIGSKDLRVPPHQGLEYYTRLKANGVKVRLNLYDDNHPLAQIPNEMDNLINSLLWFQEHL</sequence>
<dbReference type="PANTHER" id="PTHR42776">
    <property type="entry name" value="SERINE PEPTIDASE S9 FAMILY MEMBER"/>
    <property type="match status" value="1"/>
</dbReference>
<dbReference type="Pfam" id="PF00326">
    <property type="entry name" value="Peptidase_S9"/>
    <property type="match status" value="1"/>
</dbReference>
<dbReference type="GO" id="GO:0004252">
    <property type="term" value="F:serine-type endopeptidase activity"/>
    <property type="evidence" value="ECO:0007669"/>
    <property type="project" value="TreeGrafter"/>
</dbReference>
<evidence type="ECO:0000313" key="5">
    <source>
        <dbReference type="Proteomes" id="UP000719412"/>
    </source>
</evidence>
<dbReference type="Gene3D" id="3.40.50.1820">
    <property type="entry name" value="alpha/beta hydrolase"/>
    <property type="match status" value="1"/>
</dbReference>
<dbReference type="AlphaFoldDB" id="A0A8J6LI41"/>
<organism evidence="4 5">
    <name type="scientific">Tenebrio molitor</name>
    <name type="common">Yellow mealworm beetle</name>
    <dbReference type="NCBI Taxonomy" id="7067"/>
    <lineage>
        <taxon>Eukaryota</taxon>
        <taxon>Metazoa</taxon>
        <taxon>Ecdysozoa</taxon>
        <taxon>Arthropoda</taxon>
        <taxon>Hexapoda</taxon>
        <taxon>Insecta</taxon>
        <taxon>Pterygota</taxon>
        <taxon>Neoptera</taxon>
        <taxon>Endopterygota</taxon>
        <taxon>Coleoptera</taxon>
        <taxon>Polyphaga</taxon>
        <taxon>Cucujiformia</taxon>
        <taxon>Tenebrionidae</taxon>
        <taxon>Tenebrio</taxon>
    </lineage>
</organism>
<keyword evidence="1" id="KW-0378">Hydrolase</keyword>
<comment type="caution">
    <text evidence="4">The sequence shown here is derived from an EMBL/GenBank/DDBJ whole genome shotgun (WGS) entry which is preliminary data.</text>
</comment>
<dbReference type="GO" id="GO:0006508">
    <property type="term" value="P:proteolysis"/>
    <property type="evidence" value="ECO:0007669"/>
    <property type="project" value="InterPro"/>
</dbReference>
<dbReference type="PANTHER" id="PTHR42776:SF4">
    <property type="entry name" value="ACYLAMINO-ACID-RELEASING ENZYME"/>
    <property type="match status" value="1"/>
</dbReference>